<name>A0A4S3JEI7_9EURO</name>
<dbReference type="AlphaFoldDB" id="A0A4S3JEI7"/>
<accession>A0A4S3JEI7</accession>
<dbReference type="Proteomes" id="UP000308092">
    <property type="component" value="Unassembled WGS sequence"/>
</dbReference>
<evidence type="ECO:0000313" key="2">
    <source>
        <dbReference type="Proteomes" id="UP000308092"/>
    </source>
</evidence>
<proteinExistence type="predicted"/>
<dbReference type="VEuPathDB" id="FungiDB:EYZ11_006820"/>
<evidence type="ECO:0000313" key="1">
    <source>
        <dbReference type="EMBL" id="THC93709.1"/>
    </source>
</evidence>
<comment type="caution">
    <text evidence="1">The sequence shown here is derived from an EMBL/GenBank/DDBJ whole genome shotgun (WGS) entry which is preliminary data.</text>
</comment>
<dbReference type="EMBL" id="SOSA01000249">
    <property type="protein sequence ID" value="THC93709.1"/>
    <property type="molecule type" value="Genomic_DNA"/>
</dbReference>
<sequence length="122" mass="13769">MNETIPLQYGSAIFPRPALSVLELERDSTVTLKISQQYNESPVTNKEVLKILKSSREVCSRYAMRERHRKKVELRSSNLVILHISSYETSEGQLTELACSIRKRMPADLGEAFNVETAKAAA</sequence>
<reference evidence="1 2" key="1">
    <citation type="submission" date="2019-03" db="EMBL/GenBank/DDBJ databases">
        <title>The genome sequence of a newly discovered highly antifungal drug resistant Aspergillus species, Aspergillus tanneri NIH 1004.</title>
        <authorList>
            <person name="Mounaud S."/>
            <person name="Singh I."/>
            <person name="Joardar V."/>
            <person name="Pakala S."/>
            <person name="Pakala S."/>
            <person name="Venepally P."/>
            <person name="Hoover J."/>
            <person name="Nierman W."/>
            <person name="Chung J."/>
            <person name="Losada L."/>
        </authorList>
    </citation>
    <scope>NUCLEOTIDE SEQUENCE [LARGE SCALE GENOMIC DNA]</scope>
    <source>
        <strain evidence="1 2">NIH1004</strain>
    </source>
</reference>
<keyword evidence="2" id="KW-1185">Reference proteome</keyword>
<protein>
    <submittedName>
        <fullName evidence="1">Uncharacterized protein</fullName>
    </submittedName>
</protein>
<organism evidence="1 2">
    <name type="scientific">Aspergillus tanneri</name>
    <dbReference type="NCBI Taxonomy" id="1220188"/>
    <lineage>
        <taxon>Eukaryota</taxon>
        <taxon>Fungi</taxon>
        <taxon>Dikarya</taxon>
        <taxon>Ascomycota</taxon>
        <taxon>Pezizomycotina</taxon>
        <taxon>Eurotiomycetes</taxon>
        <taxon>Eurotiomycetidae</taxon>
        <taxon>Eurotiales</taxon>
        <taxon>Aspergillaceae</taxon>
        <taxon>Aspergillus</taxon>
        <taxon>Aspergillus subgen. Circumdati</taxon>
    </lineage>
</organism>
<gene>
    <name evidence="1" type="ORF">EYZ11_006820</name>
</gene>